<comment type="caution">
    <text evidence="2">The sequence shown here is derived from an EMBL/GenBank/DDBJ whole genome shotgun (WGS) entry which is preliminary data.</text>
</comment>
<feature type="region of interest" description="Disordered" evidence="1">
    <location>
        <begin position="167"/>
        <end position="203"/>
    </location>
</feature>
<feature type="compositionally biased region" description="Basic and acidic residues" evidence="1">
    <location>
        <begin position="169"/>
        <end position="196"/>
    </location>
</feature>
<organism evidence="2 3">
    <name type="scientific">Niastella yeongjuensis</name>
    <dbReference type="NCBI Taxonomy" id="354355"/>
    <lineage>
        <taxon>Bacteria</taxon>
        <taxon>Pseudomonadati</taxon>
        <taxon>Bacteroidota</taxon>
        <taxon>Chitinophagia</taxon>
        <taxon>Chitinophagales</taxon>
        <taxon>Chitinophagaceae</taxon>
        <taxon>Niastella</taxon>
    </lineage>
</organism>
<accession>A0A1V9EXJ6</accession>
<sequence length="203" mass="23519">MALTVTSGHFHLQWYIYNTCIVYSLPLKVYNCIFPFNIPLVNNFFPKPSIIQTNNWRKQYMKQIFTFIAVLFSISSFAAPGPKASKISISTVDKNVTQVKIDGVIYNMNNTFVLDNIRTGNHTISIYQMEKVGFRRNTKTIYNSSMSVMPGQTINIDINRNGKVVVKTTTDKVDRNDRYDHNDRNDNNHYNDHDNRNNNNGRH</sequence>
<keyword evidence="3" id="KW-1185">Reference proteome</keyword>
<gene>
    <name evidence="2" type="ORF">A4H97_01940</name>
</gene>
<dbReference type="AlphaFoldDB" id="A0A1V9EXJ6"/>
<name>A0A1V9EXJ6_9BACT</name>
<evidence type="ECO:0000313" key="3">
    <source>
        <dbReference type="Proteomes" id="UP000192610"/>
    </source>
</evidence>
<proteinExistence type="predicted"/>
<reference evidence="3" key="1">
    <citation type="submission" date="2016-04" db="EMBL/GenBank/DDBJ databases">
        <authorList>
            <person name="Chen L."/>
            <person name="Zhuang W."/>
            <person name="Wang G."/>
        </authorList>
    </citation>
    <scope>NUCLEOTIDE SEQUENCE [LARGE SCALE GENOMIC DNA]</scope>
    <source>
        <strain evidence="3">17621</strain>
    </source>
</reference>
<dbReference type="Proteomes" id="UP000192610">
    <property type="component" value="Unassembled WGS sequence"/>
</dbReference>
<evidence type="ECO:0008006" key="4">
    <source>
        <dbReference type="Google" id="ProtNLM"/>
    </source>
</evidence>
<dbReference type="EMBL" id="LVXG01000012">
    <property type="protein sequence ID" value="OQP50624.1"/>
    <property type="molecule type" value="Genomic_DNA"/>
</dbReference>
<evidence type="ECO:0000313" key="2">
    <source>
        <dbReference type="EMBL" id="OQP50624.1"/>
    </source>
</evidence>
<evidence type="ECO:0000256" key="1">
    <source>
        <dbReference type="SAM" id="MobiDB-lite"/>
    </source>
</evidence>
<protein>
    <recommendedName>
        <fullName evidence="4">PEGA domain-containing protein</fullName>
    </recommendedName>
</protein>